<evidence type="ECO:0000256" key="5">
    <source>
        <dbReference type="ARBA" id="ARBA00022842"/>
    </source>
</evidence>
<protein>
    <recommendedName>
        <fullName evidence="7">dITP/XTP pyrophosphatase</fullName>
        <ecNumber evidence="7">3.6.1.66</ecNumber>
    </recommendedName>
    <alternativeName>
        <fullName evidence="7">Non-canonical purine NTP pyrophosphatase</fullName>
    </alternativeName>
    <alternativeName>
        <fullName evidence="7">Non-standard purine NTP pyrophosphatase</fullName>
    </alternativeName>
    <alternativeName>
        <fullName evidence="7">Nucleoside-triphosphate diphosphatase</fullName>
    </alternativeName>
    <alternativeName>
        <fullName evidence="7">Nucleoside-triphosphate pyrophosphatase</fullName>
        <shortName evidence="7">NTPase</shortName>
    </alternativeName>
</protein>
<dbReference type="HAMAP" id="MF_01405">
    <property type="entry name" value="Non_canon_purine_NTPase"/>
    <property type="match status" value="1"/>
</dbReference>
<feature type="binding site" evidence="7">
    <location>
        <position position="70"/>
    </location>
    <ligand>
        <name>substrate</name>
    </ligand>
</feature>
<dbReference type="InterPro" id="IPR029001">
    <property type="entry name" value="ITPase-like_fam"/>
</dbReference>
<feature type="region of interest" description="Disordered" evidence="9">
    <location>
        <begin position="163"/>
        <end position="182"/>
    </location>
</feature>
<dbReference type="Gene3D" id="3.90.950.10">
    <property type="match status" value="1"/>
</dbReference>
<feature type="binding site" evidence="7">
    <location>
        <begin position="9"/>
        <end position="14"/>
    </location>
    <ligand>
        <name>substrate</name>
    </ligand>
</feature>
<comment type="caution">
    <text evidence="7">Lacks conserved residue(s) required for the propagation of feature annotation.</text>
</comment>
<dbReference type="EMBL" id="CP097160">
    <property type="protein sequence ID" value="UQN15862.1"/>
    <property type="molecule type" value="Genomic_DNA"/>
</dbReference>
<keyword evidence="4 7" id="KW-0378">Hydrolase</keyword>
<name>A0ABY4N336_9MICO</name>
<dbReference type="EC" id="3.6.1.66" evidence="7"/>
<dbReference type="NCBIfam" id="TIGR00042">
    <property type="entry name" value="RdgB/HAM1 family non-canonical purine NTP pyrophosphatase"/>
    <property type="match status" value="1"/>
</dbReference>
<feature type="binding site" evidence="7">
    <location>
        <begin position="180"/>
        <end position="181"/>
    </location>
    <ligand>
        <name>substrate</name>
    </ligand>
</feature>
<comment type="cofactor">
    <cofactor evidence="7">
        <name>Mg(2+)</name>
        <dbReference type="ChEBI" id="CHEBI:18420"/>
    </cofactor>
    <text evidence="7">Binds 1 Mg(2+) ion per subunit.</text>
</comment>
<dbReference type="CDD" id="cd00515">
    <property type="entry name" value="HAM1"/>
    <property type="match status" value="1"/>
</dbReference>
<keyword evidence="2 7" id="KW-0479">Metal-binding</keyword>
<dbReference type="PANTHER" id="PTHR11067">
    <property type="entry name" value="INOSINE TRIPHOSPHATE PYROPHOSPHATASE/HAM1 PROTEIN"/>
    <property type="match status" value="1"/>
</dbReference>
<evidence type="ECO:0000256" key="2">
    <source>
        <dbReference type="ARBA" id="ARBA00022723"/>
    </source>
</evidence>
<sequence>MTLQAVLASKNAHKLAELQRILGAQLPELELLPYDGEAPVESGLTFEENALIKARAAAQATGLPAIADDSGICVEVLGGMPGIFSARWSGPDRSDADNVDLLLWQLSDVPDSARAAQFVAVAAVALPDGREFTVRGEWPGQIVREARGAGGFGYDPVFLPEGESQSAAEMSPERKDSLSHRRRAFEAIAPQLQRVLSEA</sequence>
<evidence type="ECO:0000256" key="1">
    <source>
        <dbReference type="ARBA" id="ARBA00008023"/>
    </source>
</evidence>
<evidence type="ECO:0000256" key="6">
    <source>
        <dbReference type="ARBA" id="ARBA00023080"/>
    </source>
</evidence>
<evidence type="ECO:0000256" key="7">
    <source>
        <dbReference type="HAMAP-Rule" id="MF_01405"/>
    </source>
</evidence>
<keyword evidence="6 7" id="KW-0546">Nucleotide metabolism</keyword>
<comment type="catalytic activity">
    <reaction evidence="7">
        <text>XTP + H2O = XMP + diphosphate + H(+)</text>
        <dbReference type="Rhea" id="RHEA:28610"/>
        <dbReference type="ChEBI" id="CHEBI:15377"/>
        <dbReference type="ChEBI" id="CHEBI:15378"/>
        <dbReference type="ChEBI" id="CHEBI:33019"/>
        <dbReference type="ChEBI" id="CHEBI:57464"/>
        <dbReference type="ChEBI" id="CHEBI:61314"/>
        <dbReference type="EC" id="3.6.1.66"/>
    </reaction>
</comment>
<proteinExistence type="inferred from homology"/>
<dbReference type="PANTHER" id="PTHR11067:SF9">
    <property type="entry name" value="INOSINE TRIPHOSPHATE PYROPHOSPHATASE"/>
    <property type="match status" value="1"/>
</dbReference>
<keyword evidence="5 7" id="KW-0460">Magnesium</keyword>
<evidence type="ECO:0000256" key="3">
    <source>
        <dbReference type="ARBA" id="ARBA00022741"/>
    </source>
</evidence>
<keyword evidence="3 7" id="KW-0547">Nucleotide-binding</keyword>
<organism evidence="10">
    <name type="scientific">Gulosibacter sediminis</name>
    <dbReference type="NCBI Taxonomy" id="1729695"/>
    <lineage>
        <taxon>Bacteria</taxon>
        <taxon>Bacillati</taxon>
        <taxon>Actinomycetota</taxon>
        <taxon>Actinomycetes</taxon>
        <taxon>Micrococcales</taxon>
        <taxon>Microbacteriaceae</taxon>
        <taxon>Gulosibacter</taxon>
    </lineage>
</organism>
<dbReference type="SUPFAM" id="SSF52972">
    <property type="entry name" value="ITPase-like"/>
    <property type="match status" value="1"/>
</dbReference>
<evidence type="ECO:0000313" key="10">
    <source>
        <dbReference type="EMBL" id="UQN15862.1"/>
    </source>
</evidence>
<feature type="binding site" evidence="7">
    <location>
        <position position="69"/>
    </location>
    <ligand>
        <name>Mg(2+)</name>
        <dbReference type="ChEBI" id="CHEBI:18420"/>
    </ligand>
</feature>
<evidence type="ECO:0000256" key="9">
    <source>
        <dbReference type="SAM" id="MobiDB-lite"/>
    </source>
</evidence>
<comment type="subunit">
    <text evidence="7">Homodimer.</text>
</comment>
<feature type="binding site" evidence="7">
    <location>
        <position position="175"/>
    </location>
    <ligand>
        <name>substrate</name>
    </ligand>
</feature>
<evidence type="ECO:0000256" key="4">
    <source>
        <dbReference type="ARBA" id="ARBA00022801"/>
    </source>
</evidence>
<dbReference type="InterPro" id="IPR020922">
    <property type="entry name" value="dITP/XTP_pyrophosphatase"/>
</dbReference>
<feature type="binding site" evidence="7">
    <location>
        <begin position="152"/>
        <end position="155"/>
    </location>
    <ligand>
        <name>substrate</name>
    </ligand>
</feature>
<comment type="similarity">
    <text evidence="1 7 8">Belongs to the HAM1 NTPase family.</text>
</comment>
<comment type="catalytic activity">
    <reaction evidence="7">
        <text>ITP + H2O = IMP + diphosphate + H(+)</text>
        <dbReference type="Rhea" id="RHEA:29399"/>
        <dbReference type="ChEBI" id="CHEBI:15377"/>
        <dbReference type="ChEBI" id="CHEBI:15378"/>
        <dbReference type="ChEBI" id="CHEBI:33019"/>
        <dbReference type="ChEBI" id="CHEBI:58053"/>
        <dbReference type="ChEBI" id="CHEBI:61402"/>
        <dbReference type="EC" id="3.6.1.66"/>
    </reaction>
</comment>
<accession>A0ABY4N336</accession>
<comment type="function">
    <text evidence="7">Pyrophosphatase that catalyzes the hydrolysis of nucleoside triphosphates to their monophosphate derivatives, with a high preference for the non-canonical purine nucleotides XTP (xanthosine triphosphate), dITP (deoxyinosine triphosphate) and ITP. Seems to function as a house-cleaning enzyme that removes non-canonical purine nucleotides from the nucleotide pool, thus preventing their incorporation into DNA/RNA and avoiding chromosomal lesions.</text>
</comment>
<feature type="active site" description="Proton acceptor" evidence="7">
    <location>
        <position position="69"/>
    </location>
</feature>
<dbReference type="Pfam" id="PF01725">
    <property type="entry name" value="Ham1p_like"/>
    <property type="match status" value="1"/>
</dbReference>
<comment type="catalytic activity">
    <reaction evidence="7">
        <text>dITP + H2O = dIMP + diphosphate + H(+)</text>
        <dbReference type="Rhea" id="RHEA:28342"/>
        <dbReference type="ChEBI" id="CHEBI:15377"/>
        <dbReference type="ChEBI" id="CHEBI:15378"/>
        <dbReference type="ChEBI" id="CHEBI:33019"/>
        <dbReference type="ChEBI" id="CHEBI:61194"/>
        <dbReference type="ChEBI" id="CHEBI:61382"/>
        <dbReference type="EC" id="3.6.1.66"/>
    </reaction>
</comment>
<gene>
    <name evidence="10" type="primary">rdgB</name>
    <name evidence="10" type="ORF">M3M28_05265</name>
</gene>
<dbReference type="InterPro" id="IPR002637">
    <property type="entry name" value="RdgB/HAM1"/>
</dbReference>
<evidence type="ECO:0000256" key="8">
    <source>
        <dbReference type="RuleBase" id="RU003781"/>
    </source>
</evidence>
<reference evidence="10" key="1">
    <citation type="submission" date="2022-05" db="EMBL/GenBank/DDBJ databases">
        <title>Complete genome sequence of toluene-degrading Gulosibacter sediminis strain ACHW.36C.</title>
        <authorList>
            <person name="Wai A.C."/>
            <person name="Lai G.K."/>
            <person name="Griffin S.D."/>
            <person name="Leung F.C."/>
        </authorList>
    </citation>
    <scope>NUCLEOTIDE SEQUENCE [LARGE SCALE GENOMIC DNA]</scope>
    <source>
        <strain evidence="10">ACHW.36C</strain>
    </source>
</reference>